<accession>A0A3E2BPY7</accession>
<dbReference type="Proteomes" id="UP000257323">
    <property type="component" value="Unassembled WGS sequence"/>
</dbReference>
<keyword evidence="1" id="KW-0813">Transport</keyword>
<dbReference type="PANTHER" id="PTHR42939">
    <property type="entry name" value="ABC TRANSPORTER ATP-BINDING PROTEIN ALBC-RELATED"/>
    <property type="match status" value="1"/>
</dbReference>
<dbReference type="PANTHER" id="PTHR42939:SF1">
    <property type="entry name" value="ABC TRANSPORTER ATP-BINDING PROTEIN ALBC-RELATED"/>
    <property type="match status" value="1"/>
</dbReference>
<evidence type="ECO:0000313" key="5">
    <source>
        <dbReference type="EMBL" id="RFT16779.1"/>
    </source>
</evidence>
<comment type="caution">
    <text evidence="5">The sequence shown here is derived from an EMBL/GenBank/DDBJ whole genome shotgun (WGS) entry which is preliminary data.</text>
</comment>
<dbReference type="InterPro" id="IPR051782">
    <property type="entry name" value="ABC_Transporter_VariousFunc"/>
</dbReference>
<dbReference type="Gene3D" id="3.40.50.300">
    <property type="entry name" value="P-loop containing nucleotide triphosphate hydrolases"/>
    <property type="match status" value="1"/>
</dbReference>
<keyword evidence="3 5" id="KW-0067">ATP-binding</keyword>
<organism evidence="5 6">
    <name type="scientific">Candidatus Saccharicenans subterraneus</name>
    <dbReference type="NCBI Taxonomy" id="2508984"/>
    <lineage>
        <taxon>Bacteria</taxon>
        <taxon>Candidatus Aminicenantota</taxon>
        <taxon>Candidatus Aminicenantia</taxon>
        <taxon>Candidatus Aminicenantales</taxon>
        <taxon>Candidatus Saccharicenantaceae</taxon>
        <taxon>Candidatus Saccharicenans</taxon>
    </lineage>
</organism>
<evidence type="ECO:0000256" key="2">
    <source>
        <dbReference type="ARBA" id="ARBA00022741"/>
    </source>
</evidence>
<dbReference type="InterPro" id="IPR003439">
    <property type="entry name" value="ABC_transporter-like_ATP-bd"/>
</dbReference>
<evidence type="ECO:0000256" key="1">
    <source>
        <dbReference type="ARBA" id="ARBA00022448"/>
    </source>
</evidence>
<evidence type="ECO:0000256" key="3">
    <source>
        <dbReference type="ARBA" id="ARBA00022840"/>
    </source>
</evidence>
<keyword evidence="2" id="KW-0547">Nucleotide-binding</keyword>
<evidence type="ECO:0000259" key="4">
    <source>
        <dbReference type="Pfam" id="PF00005"/>
    </source>
</evidence>
<feature type="domain" description="ABC transporter" evidence="4">
    <location>
        <begin position="10"/>
        <end position="60"/>
    </location>
</feature>
<protein>
    <submittedName>
        <fullName evidence="5">ABC transporter, ATP-binding protein</fullName>
    </submittedName>
</protein>
<dbReference type="SUPFAM" id="SSF52540">
    <property type="entry name" value="P-loop containing nucleoside triphosphate hydrolases"/>
    <property type="match status" value="1"/>
</dbReference>
<dbReference type="GO" id="GO:0005524">
    <property type="term" value="F:ATP binding"/>
    <property type="evidence" value="ECO:0007669"/>
    <property type="project" value="UniProtKB-KW"/>
</dbReference>
<dbReference type="GO" id="GO:0016887">
    <property type="term" value="F:ATP hydrolysis activity"/>
    <property type="evidence" value="ECO:0007669"/>
    <property type="project" value="InterPro"/>
</dbReference>
<dbReference type="Pfam" id="PF00005">
    <property type="entry name" value="ABC_tran"/>
    <property type="match status" value="1"/>
</dbReference>
<sequence>MYRLDKIIVKKRTEELLSYLGIEEKKDDLIETYSAGMKKKLSLGAAIIHNPDLLILDEPFEGIDPISARSITNVLKQMVYKGTTVFMTSHNLELVEKLCDEVAIINKGKLIFESSAEKIREEMKNTGQANLENLFIELLAAEKEMRSLSWLE</sequence>
<gene>
    <name evidence="5" type="ORF">OP8BY_1392</name>
</gene>
<dbReference type="InterPro" id="IPR027417">
    <property type="entry name" value="P-loop_NTPase"/>
</dbReference>
<dbReference type="EMBL" id="QUAH01000002">
    <property type="protein sequence ID" value="RFT16779.1"/>
    <property type="molecule type" value="Genomic_DNA"/>
</dbReference>
<reference evidence="5 6" key="1">
    <citation type="submission" date="2018-08" db="EMBL/GenBank/DDBJ databases">
        <title>Genome analysis of the thermophilic bacterium of the candidate phylum Aminicenantes from deep subsurface aquifer revealed its physiology and ecological role.</title>
        <authorList>
            <person name="Kadnikov V.V."/>
            <person name="Mardanov A.V."/>
            <person name="Beletsky A.V."/>
            <person name="Karnachuk O.V."/>
            <person name="Ravin N.V."/>
        </authorList>
    </citation>
    <scope>NUCLEOTIDE SEQUENCE [LARGE SCALE GENOMIC DNA]</scope>
    <source>
        <strain evidence="5">BY38</strain>
    </source>
</reference>
<proteinExistence type="predicted"/>
<evidence type="ECO:0000313" key="6">
    <source>
        <dbReference type="Proteomes" id="UP000257323"/>
    </source>
</evidence>
<dbReference type="AlphaFoldDB" id="A0A3E2BPY7"/>
<name>A0A3E2BPY7_9BACT</name>